<reference evidence="1" key="1">
    <citation type="journal article" date="2021" name="Nat. Commun.">
        <title>Genetic determinants of endophytism in the Arabidopsis root mycobiome.</title>
        <authorList>
            <person name="Mesny F."/>
            <person name="Miyauchi S."/>
            <person name="Thiergart T."/>
            <person name="Pickel B."/>
            <person name="Atanasova L."/>
            <person name="Karlsson M."/>
            <person name="Huettel B."/>
            <person name="Barry K.W."/>
            <person name="Haridas S."/>
            <person name="Chen C."/>
            <person name="Bauer D."/>
            <person name="Andreopoulos W."/>
            <person name="Pangilinan J."/>
            <person name="LaButti K."/>
            <person name="Riley R."/>
            <person name="Lipzen A."/>
            <person name="Clum A."/>
            <person name="Drula E."/>
            <person name="Henrissat B."/>
            <person name="Kohler A."/>
            <person name="Grigoriev I.V."/>
            <person name="Martin F.M."/>
            <person name="Hacquard S."/>
        </authorList>
    </citation>
    <scope>NUCLEOTIDE SEQUENCE</scope>
    <source>
        <strain evidence="1">MPI-CAGE-CH-0243</strain>
    </source>
</reference>
<evidence type="ECO:0000313" key="1">
    <source>
        <dbReference type="EMBL" id="KAH7125554.1"/>
    </source>
</evidence>
<organism evidence="1 2">
    <name type="scientific">Dendryphion nanum</name>
    <dbReference type="NCBI Taxonomy" id="256645"/>
    <lineage>
        <taxon>Eukaryota</taxon>
        <taxon>Fungi</taxon>
        <taxon>Dikarya</taxon>
        <taxon>Ascomycota</taxon>
        <taxon>Pezizomycotina</taxon>
        <taxon>Dothideomycetes</taxon>
        <taxon>Pleosporomycetidae</taxon>
        <taxon>Pleosporales</taxon>
        <taxon>Torulaceae</taxon>
        <taxon>Dendryphion</taxon>
    </lineage>
</organism>
<comment type="caution">
    <text evidence="1">The sequence shown here is derived from an EMBL/GenBank/DDBJ whole genome shotgun (WGS) entry which is preliminary data.</text>
</comment>
<proteinExistence type="predicted"/>
<dbReference type="EMBL" id="JAGMWT010000007">
    <property type="protein sequence ID" value="KAH7125554.1"/>
    <property type="molecule type" value="Genomic_DNA"/>
</dbReference>
<feature type="non-terminal residue" evidence="1">
    <location>
        <position position="1"/>
    </location>
</feature>
<sequence length="113" mass="12845">KCIEIMISTHETKSYTNFSEINELRKFIQNSTGWRIEIMLQRSMLRAFDPKAESTPVHYDESTSIGESGPPTSLTAYIPISYMSLEDGKSIYPDGFNDIGKKSEAAFTRNARR</sequence>
<dbReference type="OrthoDB" id="2328924at2759"/>
<dbReference type="Proteomes" id="UP000700596">
    <property type="component" value="Unassembled WGS sequence"/>
</dbReference>
<accession>A0A9P9ING4</accession>
<protein>
    <submittedName>
        <fullName evidence="1">Uncharacterized protein</fullName>
    </submittedName>
</protein>
<name>A0A9P9ING4_9PLEO</name>
<dbReference type="AlphaFoldDB" id="A0A9P9ING4"/>
<evidence type="ECO:0000313" key="2">
    <source>
        <dbReference type="Proteomes" id="UP000700596"/>
    </source>
</evidence>
<keyword evidence="2" id="KW-1185">Reference proteome</keyword>
<gene>
    <name evidence="1" type="ORF">B0J11DRAFT_433670</name>
</gene>